<dbReference type="Proteomes" id="UP000315400">
    <property type="component" value="Unassembled WGS sequence"/>
</dbReference>
<reference evidence="1 2" key="1">
    <citation type="submission" date="2019-06" db="EMBL/GenBank/DDBJ databases">
        <title>Metagenome assembled Genome of Spiribacter salinus SL48-SHIP from the microbial mat of Salt Lake 48 (Novosibirsk region, Russia).</title>
        <authorList>
            <person name="Shipova A."/>
            <person name="Rozanov A.S."/>
            <person name="Bryanskaya A.V."/>
            <person name="Peltek S.E."/>
        </authorList>
    </citation>
    <scope>NUCLEOTIDE SEQUENCE [LARGE SCALE GENOMIC DNA]</scope>
    <source>
        <strain evidence="1">SL48-SHIP-2</strain>
    </source>
</reference>
<organism evidence="1 2">
    <name type="scientific">Spiribacter salinus</name>
    <dbReference type="NCBI Taxonomy" id="1335746"/>
    <lineage>
        <taxon>Bacteria</taxon>
        <taxon>Pseudomonadati</taxon>
        <taxon>Pseudomonadota</taxon>
        <taxon>Gammaproteobacteria</taxon>
        <taxon>Chromatiales</taxon>
        <taxon>Ectothiorhodospiraceae</taxon>
        <taxon>Spiribacter</taxon>
    </lineage>
</organism>
<proteinExistence type="predicted"/>
<gene>
    <name evidence="1" type="ORF">FKY71_07235</name>
</gene>
<comment type="caution">
    <text evidence="1">The sequence shown here is derived from an EMBL/GenBank/DDBJ whole genome shotgun (WGS) entry which is preliminary data.</text>
</comment>
<name>A0A540VSE9_9GAMM</name>
<dbReference type="AlphaFoldDB" id="A0A540VSE9"/>
<accession>A0A540VSE9</accession>
<evidence type="ECO:0008006" key="3">
    <source>
        <dbReference type="Google" id="ProtNLM"/>
    </source>
</evidence>
<dbReference type="SUPFAM" id="SSF55469">
    <property type="entry name" value="FMN-dependent nitroreductase-like"/>
    <property type="match status" value="2"/>
</dbReference>
<dbReference type="GO" id="GO:0016491">
    <property type="term" value="F:oxidoreductase activity"/>
    <property type="evidence" value="ECO:0007669"/>
    <property type="project" value="InterPro"/>
</dbReference>
<dbReference type="InterPro" id="IPR000415">
    <property type="entry name" value="Nitroreductase-like"/>
</dbReference>
<dbReference type="NCBIfam" id="NF047509">
    <property type="entry name" value="Rv3131_FMN_oxido"/>
    <property type="match status" value="1"/>
</dbReference>
<evidence type="ECO:0000313" key="2">
    <source>
        <dbReference type="Proteomes" id="UP000315400"/>
    </source>
</evidence>
<evidence type="ECO:0000313" key="1">
    <source>
        <dbReference type="EMBL" id="TQE99691.1"/>
    </source>
</evidence>
<dbReference type="Gene3D" id="3.40.109.10">
    <property type="entry name" value="NADH Oxidase"/>
    <property type="match status" value="1"/>
</dbReference>
<protein>
    <recommendedName>
        <fullName evidence="3">Twin-arginine translocation pathway signal protein</fullName>
    </recommendedName>
</protein>
<sequence length="393" mass="43145">MKRRRFLQGLGTVSVVVAGGTVWRATDQGVFAVGTGPAYEPWTTWRDTDNEGPLALVRAGILAANPHNTQPWMFRVSEEGVELYADRSRHLGSFDPYLREMHLGLGCAVENMMLAARAAGYEPALELVGGQLEPIAGQPGRALVARISLDQGEVDRDALFEAIPQRHTNRGPYDLGRGLSAALAEELQAVGRSEEAVDVVLFTEPDSLAQCRGLITDATEAIIADRPMVHESERWFRHSWDAIQKYRDGPTLDAAGLSPLMTGIAKLMPRPSAEANHQYWLDATRDVHVATAPGFGLIFVDDLYDRAQALQAGQVWQRLHLWAATQGLAMQPLNQPVERVDRERQLGLEPSSARALAALTGERADRPTFAFRVGYPSRQASASPRRAVEQVVL</sequence>
<dbReference type="EMBL" id="VIFK01000044">
    <property type="protein sequence ID" value="TQE99691.1"/>
    <property type="molecule type" value="Genomic_DNA"/>
</dbReference>